<dbReference type="CDD" id="cd02020">
    <property type="entry name" value="CMPK"/>
    <property type="match status" value="1"/>
</dbReference>
<keyword evidence="8" id="KW-0963">Cytoplasm</keyword>
<feature type="binding site" evidence="8">
    <location>
        <begin position="7"/>
        <end position="15"/>
    </location>
    <ligand>
        <name>ATP</name>
        <dbReference type="ChEBI" id="CHEBI:30616"/>
    </ligand>
</feature>
<dbReference type="AlphaFoldDB" id="A0A1W1I3R9"/>
<evidence type="ECO:0000256" key="1">
    <source>
        <dbReference type="ARBA" id="ARBA00009427"/>
    </source>
</evidence>
<dbReference type="KEGG" id="nja:NSJP_1478"/>
<evidence type="ECO:0000256" key="8">
    <source>
        <dbReference type="HAMAP-Rule" id="MF_00238"/>
    </source>
</evidence>
<keyword evidence="3 8" id="KW-0547">Nucleotide-binding</keyword>
<accession>A0A1W1I3R9</accession>
<dbReference type="EC" id="2.7.4.25" evidence="8"/>
<dbReference type="Pfam" id="PF02224">
    <property type="entry name" value="Cytidylate_kin"/>
    <property type="match status" value="1"/>
</dbReference>
<evidence type="ECO:0000256" key="7">
    <source>
        <dbReference type="ARBA" id="ARBA00048478"/>
    </source>
</evidence>
<dbReference type="OrthoDB" id="9807434at2"/>
<evidence type="ECO:0000313" key="11">
    <source>
        <dbReference type="Proteomes" id="UP000192042"/>
    </source>
</evidence>
<evidence type="ECO:0000256" key="6">
    <source>
        <dbReference type="ARBA" id="ARBA00047615"/>
    </source>
</evidence>
<evidence type="ECO:0000256" key="5">
    <source>
        <dbReference type="ARBA" id="ARBA00022840"/>
    </source>
</evidence>
<sequence length="219" mass="23490">MIVAIDGPAGVGKSTVARLLAGRLKYLYLDTGALYRAVAWTVLQRGVDMADQKAVAALLPLTSLKMEFENETVVVRVNDKDVTGELRSPAVSASASVVSAIPAVRAWLLPVQRSIGERGSVVAEGRDIGTKVFPSAPVKFFLEADPTVRAERRHRELVAAGHAREIEQTSTEMAGRDSRDRSRAVAPLVPAEDAHHIDTSRLSAAEVVDLMMGIIAAKL</sequence>
<gene>
    <name evidence="8 10" type="primary">cmk</name>
    <name evidence="10" type="ORF">NSJP_1478</name>
</gene>
<dbReference type="PANTHER" id="PTHR21299">
    <property type="entry name" value="CYTIDYLATE KINASE/PANTOATE-BETA-ALANINE LIGASE"/>
    <property type="match status" value="1"/>
</dbReference>
<comment type="similarity">
    <text evidence="1 8">Belongs to the cytidylate kinase family. Type 1 subfamily.</text>
</comment>
<keyword evidence="5 8" id="KW-0067">ATP-binding</keyword>
<dbReference type="SUPFAM" id="SSF52540">
    <property type="entry name" value="P-loop containing nucleoside triphosphate hydrolases"/>
    <property type="match status" value="1"/>
</dbReference>
<evidence type="ECO:0000259" key="9">
    <source>
        <dbReference type="Pfam" id="PF02224"/>
    </source>
</evidence>
<dbReference type="GO" id="GO:0036430">
    <property type="term" value="F:CMP kinase activity"/>
    <property type="evidence" value="ECO:0007669"/>
    <property type="project" value="RHEA"/>
</dbReference>
<keyword evidence="11" id="KW-1185">Reference proteome</keyword>
<comment type="catalytic activity">
    <reaction evidence="7 8">
        <text>CMP + ATP = CDP + ADP</text>
        <dbReference type="Rhea" id="RHEA:11600"/>
        <dbReference type="ChEBI" id="CHEBI:30616"/>
        <dbReference type="ChEBI" id="CHEBI:58069"/>
        <dbReference type="ChEBI" id="CHEBI:60377"/>
        <dbReference type="ChEBI" id="CHEBI:456216"/>
        <dbReference type="EC" id="2.7.4.25"/>
    </reaction>
</comment>
<dbReference type="GO" id="GO:0006220">
    <property type="term" value="P:pyrimidine nucleotide metabolic process"/>
    <property type="evidence" value="ECO:0007669"/>
    <property type="project" value="UniProtKB-UniRule"/>
</dbReference>
<dbReference type="GO" id="GO:0005524">
    <property type="term" value="F:ATP binding"/>
    <property type="evidence" value="ECO:0007669"/>
    <property type="project" value="UniProtKB-UniRule"/>
</dbReference>
<dbReference type="GO" id="GO:0005829">
    <property type="term" value="C:cytosol"/>
    <property type="evidence" value="ECO:0007669"/>
    <property type="project" value="TreeGrafter"/>
</dbReference>
<name>A0A1W1I3R9_9BACT</name>
<keyword evidence="2 8" id="KW-0808">Transferase</keyword>
<keyword evidence="4 8" id="KW-0418">Kinase</keyword>
<dbReference type="RefSeq" id="WP_080886153.1">
    <property type="nucleotide sequence ID" value="NZ_LT828648.1"/>
</dbReference>
<dbReference type="NCBIfam" id="TIGR00017">
    <property type="entry name" value="cmk"/>
    <property type="match status" value="1"/>
</dbReference>
<evidence type="ECO:0000256" key="4">
    <source>
        <dbReference type="ARBA" id="ARBA00022777"/>
    </source>
</evidence>
<proteinExistence type="inferred from homology"/>
<dbReference type="InterPro" id="IPR003136">
    <property type="entry name" value="Cytidylate_kin"/>
</dbReference>
<evidence type="ECO:0000256" key="2">
    <source>
        <dbReference type="ARBA" id="ARBA00022679"/>
    </source>
</evidence>
<dbReference type="GO" id="GO:0015949">
    <property type="term" value="P:nucleobase-containing small molecule interconversion"/>
    <property type="evidence" value="ECO:0007669"/>
    <property type="project" value="TreeGrafter"/>
</dbReference>
<dbReference type="InterPro" id="IPR011994">
    <property type="entry name" value="Cytidylate_kinase_dom"/>
</dbReference>
<dbReference type="HAMAP" id="MF_00238">
    <property type="entry name" value="Cytidyl_kinase_type1"/>
    <property type="match status" value="1"/>
</dbReference>
<evidence type="ECO:0000313" key="10">
    <source>
        <dbReference type="EMBL" id="SLM47650.1"/>
    </source>
</evidence>
<feature type="domain" description="Cytidylate kinase" evidence="9">
    <location>
        <begin position="3"/>
        <end position="215"/>
    </location>
</feature>
<dbReference type="InterPro" id="IPR027417">
    <property type="entry name" value="P-loop_NTPase"/>
</dbReference>
<dbReference type="Gene3D" id="3.40.50.300">
    <property type="entry name" value="P-loop containing nucleotide triphosphate hydrolases"/>
    <property type="match status" value="1"/>
</dbReference>
<dbReference type="GO" id="GO:0036431">
    <property type="term" value="F:dCMP kinase activity"/>
    <property type="evidence" value="ECO:0007669"/>
    <property type="project" value="InterPro"/>
</dbReference>
<organism evidence="10 11">
    <name type="scientific">Nitrospira japonica</name>
    <dbReference type="NCBI Taxonomy" id="1325564"/>
    <lineage>
        <taxon>Bacteria</taxon>
        <taxon>Pseudomonadati</taxon>
        <taxon>Nitrospirota</taxon>
        <taxon>Nitrospiria</taxon>
        <taxon>Nitrospirales</taxon>
        <taxon>Nitrospiraceae</taxon>
        <taxon>Nitrospira</taxon>
    </lineage>
</organism>
<dbReference type="EMBL" id="LT828648">
    <property type="protein sequence ID" value="SLM47650.1"/>
    <property type="molecule type" value="Genomic_DNA"/>
</dbReference>
<protein>
    <recommendedName>
        <fullName evidence="8">Cytidylate kinase</fullName>
        <shortName evidence="8">CK</shortName>
        <ecNumber evidence="8">2.7.4.25</ecNumber>
    </recommendedName>
    <alternativeName>
        <fullName evidence="8">Cytidine monophosphate kinase</fullName>
        <shortName evidence="8">CMP kinase</shortName>
    </alternativeName>
</protein>
<comment type="catalytic activity">
    <reaction evidence="6 8">
        <text>dCMP + ATP = dCDP + ADP</text>
        <dbReference type="Rhea" id="RHEA:25094"/>
        <dbReference type="ChEBI" id="CHEBI:30616"/>
        <dbReference type="ChEBI" id="CHEBI:57566"/>
        <dbReference type="ChEBI" id="CHEBI:58593"/>
        <dbReference type="ChEBI" id="CHEBI:456216"/>
        <dbReference type="EC" id="2.7.4.25"/>
    </reaction>
</comment>
<evidence type="ECO:0000256" key="3">
    <source>
        <dbReference type="ARBA" id="ARBA00022741"/>
    </source>
</evidence>
<dbReference type="STRING" id="1325564.NSJP_1478"/>
<dbReference type="Proteomes" id="UP000192042">
    <property type="component" value="Chromosome I"/>
</dbReference>
<dbReference type="PANTHER" id="PTHR21299:SF2">
    <property type="entry name" value="CYTIDYLATE KINASE"/>
    <property type="match status" value="1"/>
</dbReference>
<reference evidence="10 11" key="1">
    <citation type="submission" date="2017-03" db="EMBL/GenBank/DDBJ databases">
        <authorList>
            <person name="Afonso C.L."/>
            <person name="Miller P.J."/>
            <person name="Scott M.A."/>
            <person name="Spackman E."/>
            <person name="Goraichik I."/>
            <person name="Dimitrov K.M."/>
            <person name="Suarez D.L."/>
            <person name="Swayne D.E."/>
        </authorList>
    </citation>
    <scope>NUCLEOTIDE SEQUENCE [LARGE SCALE GENOMIC DNA]</scope>
    <source>
        <strain evidence="10">Genome sequencing of Nitrospira japonica strain NJ11</strain>
    </source>
</reference>
<comment type="subcellular location">
    <subcellularLocation>
        <location evidence="8">Cytoplasm</location>
    </subcellularLocation>
</comment>